<feature type="compositionally biased region" description="Basic and acidic residues" evidence="1">
    <location>
        <begin position="696"/>
        <end position="707"/>
    </location>
</feature>
<name>A0A239FM95_9SPHN</name>
<keyword evidence="2" id="KW-0472">Membrane</keyword>
<dbReference type="OrthoDB" id="5749006at2"/>
<dbReference type="InterPro" id="IPR007844">
    <property type="entry name" value="AsmA"/>
</dbReference>
<feature type="domain" description="AsmA" evidence="3">
    <location>
        <begin position="327"/>
        <end position="577"/>
    </location>
</feature>
<evidence type="ECO:0000259" key="3">
    <source>
        <dbReference type="Pfam" id="PF05170"/>
    </source>
</evidence>
<organism evidence="4 5">
    <name type="scientific">Edaphosphingomonas laterariae</name>
    <dbReference type="NCBI Taxonomy" id="861865"/>
    <lineage>
        <taxon>Bacteria</taxon>
        <taxon>Pseudomonadati</taxon>
        <taxon>Pseudomonadota</taxon>
        <taxon>Alphaproteobacteria</taxon>
        <taxon>Sphingomonadales</taxon>
        <taxon>Rhizorhabdaceae</taxon>
        <taxon>Edaphosphingomonas</taxon>
    </lineage>
</organism>
<evidence type="ECO:0000313" key="4">
    <source>
        <dbReference type="EMBL" id="SNS58010.1"/>
    </source>
</evidence>
<dbReference type="EMBL" id="FZOS01000009">
    <property type="protein sequence ID" value="SNS58010.1"/>
    <property type="molecule type" value="Genomic_DNA"/>
</dbReference>
<evidence type="ECO:0000256" key="2">
    <source>
        <dbReference type="SAM" id="Phobius"/>
    </source>
</evidence>
<evidence type="ECO:0000256" key="1">
    <source>
        <dbReference type="SAM" id="MobiDB-lite"/>
    </source>
</evidence>
<dbReference type="PANTHER" id="PTHR30441:SF9">
    <property type="entry name" value="ASMA FAMILY PROTEIN YHJG"/>
    <property type="match status" value="1"/>
</dbReference>
<dbReference type="RefSeq" id="WP_089219560.1">
    <property type="nucleotide sequence ID" value="NZ_FZOS01000009.1"/>
</dbReference>
<sequence length="707" mass="76471">MADRDSSDFVDLAALDRAANRATRPVETSRQSTVRTPPVRTALAAGVAILASLIGLILLAWAILFVTKGRFLKPTFERLASSTAEREVRVAGDFQFYFNPIDLRFVAEGLSVANPGWTSERHLFTARHIQLDGATLPFLFGTRRIHRLDLADGHLDLEWDRTGRHNSWTLGDPARKGEPLDLPVIRSATIRGTTVRYRDPRMRLAADVRVDAIRAAETRVANDVRFAGRGTLRGRPFMLSGALLSPNETVGGGRNRLTFHAEGMRTVMDVAGTLPAATQIDGADLRLAVRGDNLAHLFDLMGVAIPETRAYRMTSAVTRDDGVWRFTGLKGRFGASDLSGRMDIAMPDDRLRIDAVLRSEKVDIIDIGPFVGYDPQRLAAEGKAGALRQVNGAPRVLPDAPLRIDAIRGFDAHVDYAVRTIRADNLPVSNVALTLDLNRSLLRLSPLSFDLAGGHLASDIAINARVRPVLTDYDIRLAPTPMARLLKGWGVEQSGTSGVLKARAQLKGRGETVHESLATADGRIAIILPAGSLWTRNIQLSELDIGTFITKMFEDKLKKPVEINCGLIAFTVRQGIAAADPILIDTRKNVMIGRGGFSFRDESLDVRFRADSKKFSLFSAQSPVAVNGYFARPGYNIISPELLARGGAGIGLAALVTPPAAVLAFVDVGDAKAAACGPVLAGAQATAQRTTKGKPRKDVGSGRPDGR</sequence>
<dbReference type="GO" id="GO:0005886">
    <property type="term" value="C:plasma membrane"/>
    <property type="evidence" value="ECO:0007669"/>
    <property type="project" value="TreeGrafter"/>
</dbReference>
<keyword evidence="2" id="KW-1133">Transmembrane helix</keyword>
<proteinExistence type="predicted"/>
<accession>A0A239FM95</accession>
<dbReference type="GO" id="GO:0090313">
    <property type="term" value="P:regulation of protein targeting to membrane"/>
    <property type="evidence" value="ECO:0007669"/>
    <property type="project" value="TreeGrafter"/>
</dbReference>
<dbReference type="Pfam" id="PF05170">
    <property type="entry name" value="AsmA"/>
    <property type="match status" value="2"/>
</dbReference>
<evidence type="ECO:0000313" key="5">
    <source>
        <dbReference type="Proteomes" id="UP000198281"/>
    </source>
</evidence>
<feature type="region of interest" description="Disordered" evidence="1">
    <location>
        <begin position="684"/>
        <end position="707"/>
    </location>
</feature>
<keyword evidence="2" id="KW-0812">Transmembrane</keyword>
<keyword evidence="5" id="KW-1185">Reference proteome</keyword>
<feature type="transmembrane region" description="Helical" evidence="2">
    <location>
        <begin position="42"/>
        <end position="66"/>
    </location>
</feature>
<dbReference type="InterPro" id="IPR052894">
    <property type="entry name" value="AsmA-related"/>
</dbReference>
<reference evidence="5" key="1">
    <citation type="submission" date="2017-06" db="EMBL/GenBank/DDBJ databases">
        <authorList>
            <person name="Varghese N."/>
            <person name="Submissions S."/>
        </authorList>
    </citation>
    <scope>NUCLEOTIDE SEQUENCE [LARGE SCALE GENOMIC DNA]</scope>
    <source>
        <strain evidence="5">LNB2</strain>
    </source>
</reference>
<feature type="domain" description="AsmA" evidence="3">
    <location>
        <begin position="42"/>
        <end position="171"/>
    </location>
</feature>
<protein>
    <recommendedName>
        <fullName evidence="3">AsmA domain-containing protein</fullName>
    </recommendedName>
</protein>
<dbReference type="Proteomes" id="UP000198281">
    <property type="component" value="Unassembled WGS sequence"/>
</dbReference>
<dbReference type="PANTHER" id="PTHR30441">
    <property type="entry name" value="DUF748 DOMAIN-CONTAINING PROTEIN"/>
    <property type="match status" value="1"/>
</dbReference>
<dbReference type="AlphaFoldDB" id="A0A239FM95"/>
<gene>
    <name evidence="4" type="ORF">SAMN06295912_109120</name>
</gene>